<proteinExistence type="predicted"/>
<evidence type="ECO:0000313" key="2">
    <source>
        <dbReference type="EMBL" id="GGX97392.1"/>
    </source>
</evidence>
<gene>
    <name evidence="2" type="ORF">GCM10010515_74740</name>
</gene>
<feature type="compositionally biased region" description="Low complexity" evidence="1">
    <location>
        <begin position="73"/>
        <end position="93"/>
    </location>
</feature>
<dbReference type="AlphaFoldDB" id="A0A918NUV2"/>
<feature type="region of interest" description="Disordered" evidence="1">
    <location>
        <begin position="63"/>
        <end position="102"/>
    </location>
</feature>
<accession>A0A918NUV2</accession>
<dbReference type="EMBL" id="BMWD01000049">
    <property type="protein sequence ID" value="GGX97392.1"/>
    <property type="molecule type" value="Genomic_DNA"/>
</dbReference>
<evidence type="ECO:0000256" key="1">
    <source>
        <dbReference type="SAM" id="MobiDB-lite"/>
    </source>
</evidence>
<evidence type="ECO:0000313" key="3">
    <source>
        <dbReference type="Proteomes" id="UP000645555"/>
    </source>
</evidence>
<comment type="caution">
    <text evidence="2">The sequence shown here is derived from an EMBL/GenBank/DDBJ whole genome shotgun (WGS) entry which is preliminary data.</text>
</comment>
<dbReference type="Proteomes" id="UP000645555">
    <property type="component" value="Unassembled WGS sequence"/>
</dbReference>
<sequence length="123" mass="12944">MLPASCAGDKCHMAPRLVSLCQYQLTRSSWRGGRSAGVRWWCGVRRCGVLCRGGEDAEDAVAPWGGPAGGGVPDAPVRRVPGPRAAARPSGVRPVRRGRAGDAAAFRAATRGRLTAHRWGGVE</sequence>
<protein>
    <submittedName>
        <fullName evidence="2">Uncharacterized protein</fullName>
    </submittedName>
</protein>
<organism evidence="2 3">
    <name type="scientific">Streptomyces fructofermentans</name>
    <dbReference type="NCBI Taxonomy" id="152141"/>
    <lineage>
        <taxon>Bacteria</taxon>
        <taxon>Bacillati</taxon>
        <taxon>Actinomycetota</taxon>
        <taxon>Actinomycetes</taxon>
        <taxon>Kitasatosporales</taxon>
        <taxon>Streptomycetaceae</taxon>
        <taxon>Streptomyces</taxon>
    </lineage>
</organism>
<reference evidence="2" key="1">
    <citation type="journal article" date="2014" name="Int. J. Syst. Evol. Microbiol.">
        <title>Complete genome sequence of Corynebacterium casei LMG S-19264T (=DSM 44701T), isolated from a smear-ripened cheese.</title>
        <authorList>
            <consortium name="US DOE Joint Genome Institute (JGI-PGF)"/>
            <person name="Walter F."/>
            <person name="Albersmeier A."/>
            <person name="Kalinowski J."/>
            <person name="Ruckert C."/>
        </authorList>
    </citation>
    <scope>NUCLEOTIDE SEQUENCE</scope>
    <source>
        <strain evidence="2">JCM 4956</strain>
    </source>
</reference>
<reference evidence="2" key="2">
    <citation type="submission" date="2020-09" db="EMBL/GenBank/DDBJ databases">
        <authorList>
            <person name="Sun Q."/>
            <person name="Ohkuma M."/>
        </authorList>
    </citation>
    <scope>NUCLEOTIDE SEQUENCE</scope>
    <source>
        <strain evidence="2">JCM 4956</strain>
    </source>
</reference>
<keyword evidence="3" id="KW-1185">Reference proteome</keyword>
<name>A0A918NUV2_9ACTN</name>